<feature type="transmembrane region" description="Helical" evidence="8">
    <location>
        <begin position="232"/>
        <end position="255"/>
    </location>
</feature>
<dbReference type="InterPro" id="IPR034294">
    <property type="entry name" value="Aquaporin_transptr"/>
</dbReference>
<dbReference type="GO" id="GO:0005737">
    <property type="term" value="C:cytoplasm"/>
    <property type="evidence" value="ECO:0007669"/>
    <property type="project" value="UniProtKB-ARBA"/>
</dbReference>
<comment type="similarity">
    <text evidence="7">Belongs to the MIP/aquaporin (TC 1.A.8) family.</text>
</comment>
<comment type="caution">
    <text evidence="9">The sequence shown here is derived from an EMBL/GenBank/DDBJ whole genome shotgun (WGS) entry which is preliminary data.</text>
</comment>
<reference evidence="9 10" key="1">
    <citation type="submission" date="2016-07" db="EMBL/GenBank/DDBJ databases">
        <title>Pervasive Adenine N6-methylation of Active Genes in Fungi.</title>
        <authorList>
            <consortium name="DOE Joint Genome Institute"/>
            <person name="Mondo S.J."/>
            <person name="Dannebaum R.O."/>
            <person name="Kuo R.C."/>
            <person name="Labutti K."/>
            <person name="Haridas S."/>
            <person name="Kuo A."/>
            <person name="Salamov A."/>
            <person name="Ahrendt S.R."/>
            <person name="Lipzen A."/>
            <person name="Sullivan W."/>
            <person name="Andreopoulos W.B."/>
            <person name="Clum A."/>
            <person name="Lindquist E."/>
            <person name="Daum C."/>
            <person name="Ramamoorthy G.K."/>
            <person name="Gryganskyi A."/>
            <person name="Culley D."/>
            <person name="Magnuson J.K."/>
            <person name="James T.Y."/>
            <person name="O'Malley M.A."/>
            <person name="Stajich J.E."/>
            <person name="Spatafora J.W."/>
            <person name="Visel A."/>
            <person name="Grigoriev I.V."/>
        </authorList>
    </citation>
    <scope>NUCLEOTIDE SEQUENCE [LARGE SCALE GENOMIC DNA]</scope>
    <source>
        <strain evidence="9 10">PL171</strain>
    </source>
</reference>
<keyword evidence="4" id="KW-0677">Repeat</keyword>
<dbReference type="SUPFAM" id="SSF81338">
    <property type="entry name" value="Aquaporin-like"/>
    <property type="match status" value="1"/>
</dbReference>
<protein>
    <submittedName>
        <fullName evidence="9">Aquaporin-like protein</fullName>
    </submittedName>
</protein>
<name>A0A1Y2HDH4_9FUNG</name>
<dbReference type="GO" id="GO:0016020">
    <property type="term" value="C:membrane"/>
    <property type="evidence" value="ECO:0007669"/>
    <property type="project" value="InterPro"/>
</dbReference>
<dbReference type="STRING" id="765915.A0A1Y2HDH4"/>
<evidence type="ECO:0000256" key="6">
    <source>
        <dbReference type="ARBA" id="ARBA00023136"/>
    </source>
</evidence>
<evidence type="ECO:0000256" key="4">
    <source>
        <dbReference type="ARBA" id="ARBA00022737"/>
    </source>
</evidence>
<keyword evidence="3 7" id="KW-0812">Transmembrane</keyword>
<evidence type="ECO:0000256" key="7">
    <source>
        <dbReference type="RuleBase" id="RU000477"/>
    </source>
</evidence>
<keyword evidence="2 7" id="KW-0813">Transport</keyword>
<feature type="transmembrane region" description="Helical" evidence="8">
    <location>
        <begin position="111"/>
        <end position="132"/>
    </location>
</feature>
<feature type="transmembrane region" description="Helical" evidence="8">
    <location>
        <begin position="275"/>
        <end position="296"/>
    </location>
</feature>
<evidence type="ECO:0000313" key="9">
    <source>
        <dbReference type="EMBL" id="ORZ32609.1"/>
    </source>
</evidence>
<evidence type="ECO:0000256" key="3">
    <source>
        <dbReference type="ARBA" id="ARBA00022692"/>
    </source>
</evidence>
<dbReference type="Proteomes" id="UP000193411">
    <property type="component" value="Unassembled WGS sequence"/>
</dbReference>
<evidence type="ECO:0000256" key="2">
    <source>
        <dbReference type="ARBA" id="ARBA00022448"/>
    </source>
</evidence>
<dbReference type="InterPro" id="IPR023271">
    <property type="entry name" value="Aquaporin-like"/>
</dbReference>
<gene>
    <name evidence="9" type="ORF">BCR44DRAFT_121467</name>
</gene>
<organism evidence="9 10">
    <name type="scientific">Catenaria anguillulae PL171</name>
    <dbReference type="NCBI Taxonomy" id="765915"/>
    <lineage>
        <taxon>Eukaryota</taxon>
        <taxon>Fungi</taxon>
        <taxon>Fungi incertae sedis</taxon>
        <taxon>Blastocladiomycota</taxon>
        <taxon>Blastocladiomycetes</taxon>
        <taxon>Blastocladiales</taxon>
        <taxon>Catenariaceae</taxon>
        <taxon>Catenaria</taxon>
    </lineage>
</organism>
<keyword evidence="5 8" id="KW-1133">Transmembrane helix</keyword>
<dbReference type="Pfam" id="PF00230">
    <property type="entry name" value="MIP"/>
    <property type="match status" value="2"/>
</dbReference>
<dbReference type="PROSITE" id="PS00221">
    <property type="entry name" value="MIP"/>
    <property type="match status" value="1"/>
</dbReference>
<evidence type="ECO:0000256" key="1">
    <source>
        <dbReference type="ARBA" id="ARBA00004127"/>
    </source>
</evidence>
<evidence type="ECO:0000313" key="10">
    <source>
        <dbReference type="Proteomes" id="UP000193411"/>
    </source>
</evidence>
<dbReference type="PANTHER" id="PTHR45665">
    <property type="entry name" value="AQUAPORIN-8"/>
    <property type="match status" value="1"/>
</dbReference>
<evidence type="ECO:0000256" key="8">
    <source>
        <dbReference type="SAM" id="Phobius"/>
    </source>
</evidence>
<dbReference type="GO" id="GO:0012505">
    <property type="term" value="C:endomembrane system"/>
    <property type="evidence" value="ECO:0007669"/>
    <property type="project" value="UniProtKB-SubCell"/>
</dbReference>
<dbReference type="GO" id="GO:0019755">
    <property type="term" value="P:one-carbon compound transport"/>
    <property type="evidence" value="ECO:0007669"/>
    <property type="project" value="UniProtKB-ARBA"/>
</dbReference>
<feature type="transmembrane region" description="Helical" evidence="8">
    <location>
        <begin position="66"/>
        <end position="84"/>
    </location>
</feature>
<accession>A0A1Y2HDH4</accession>
<proteinExistence type="inferred from homology"/>
<dbReference type="InterPro" id="IPR000425">
    <property type="entry name" value="MIP"/>
</dbReference>
<comment type="subcellular location">
    <subcellularLocation>
        <location evidence="1">Endomembrane system</location>
        <topology evidence="1">Multi-pass membrane protein</topology>
    </subcellularLocation>
</comment>
<dbReference type="AlphaFoldDB" id="A0A1Y2HDH4"/>
<dbReference type="Gene3D" id="1.20.1080.10">
    <property type="entry name" value="Glycerol uptake facilitator protein"/>
    <property type="match status" value="1"/>
</dbReference>
<dbReference type="InterPro" id="IPR022357">
    <property type="entry name" value="MIP_CS"/>
</dbReference>
<keyword evidence="10" id="KW-1185">Reference proteome</keyword>
<keyword evidence="6 8" id="KW-0472">Membrane</keyword>
<dbReference type="PRINTS" id="PR00783">
    <property type="entry name" value="MINTRINSICP"/>
</dbReference>
<dbReference type="EMBL" id="MCFL01000044">
    <property type="protein sequence ID" value="ORZ32609.1"/>
    <property type="molecule type" value="Genomic_DNA"/>
</dbReference>
<feature type="transmembrane region" description="Helical" evidence="8">
    <location>
        <begin position="30"/>
        <end position="54"/>
    </location>
</feature>
<dbReference type="OrthoDB" id="3222at2759"/>
<dbReference type="PANTHER" id="PTHR45665:SF9">
    <property type="entry name" value="AQUAPORIN-8"/>
    <property type="match status" value="1"/>
</dbReference>
<evidence type="ECO:0000256" key="5">
    <source>
        <dbReference type="ARBA" id="ARBA00022989"/>
    </source>
</evidence>
<feature type="transmembrane region" description="Helical" evidence="8">
    <location>
        <begin position="160"/>
        <end position="180"/>
    </location>
</feature>
<dbReference type="GO" id="GO:0015250">
    <property type="term" value="F:water channel activity"/>
    <property type="evidence" value="ECO:0007669"/>
    <property type="project" value="TreeGrafter"/>
</dbReference>
<sequence>MRAFEQRIGGLPGANALLDRFSWMNDKRKVLLRAVLGEGLCTFLFLFIVCATHVNHARSGTADSLVLGAISTGFCSIALIYSFADVSGAHFNPAVTFATVVTGKTSVAKGAMYVGIQLFAAVFSSIFVRALYPKPAGDGALTTIQLLFVDVGAGSDPGHAFVMEFMLTFILVYVIFATAFDTVDTQNAIKVNPVLTQFDEDGQPIQAPAAASEGVGRNLTIYTTSGNTKAGFAPLAIGMTLGFLCFLGGTVSGGAFNPARVFGPALVGGYWRNHWVYWFGDFLGAAAAGFTQSFFAHRPVQGSAEQ</sequence>